<reference evidence="1" key="1">
    <citation type="submission" date="2021-01" db="EMBL/GenBank/DDBJ databases">
        <title>Complete genome sequence of Clostridiales bacterium R-7.</title>
        <authorList>
            <person name="Mahoney-Kurpe S.C."/>
            <person name="Palevich N."/>
            <person name="Koike S."/>
            <person name="Moon C.D."/>
            <person name="Attwood G.T."/>
        </authorList>
    </citation>
    <scope>NUCLEOTIDE SEQUENCE</scope>
    <source>
        <strain evidence="1">R-7</strain>
    </source>
</reference>
<protein>
    <submittedName>
        <fullName evidence="1">SPFH domain-containing protein</fullName>
    </submittedName>
</protein>
<gene>
    <name evidence="1" type="ORF">JYE49_04845</name>
</gene>
<sequence>MGILNAIKGQLIDVIEWSDNSSKTMVHKYDMNGKEIMMGAQLTVRESQVAIFVNEGELADVFEPGRYELQTSNMPILTALKSWKYGFNSPFKSDVYFVNTKQFLDMKWGTSNPVMMRDAEFGMIRVRAFGIYSFRVSDAAKFLKEVFGTAALFTVEGVEGQIKRTLVSGLSDAIAESKIPALDLAANYEELSAYAMQAINPKLAELGLTLCSFVIENISLPEEVEKSIDKRTSMGVLGNMDQYAKYQAAEAIRDAANNQNGMAGMGVGMGAGAAMGQMFTQSMNPSAAPAAPAAAAASAVCSACGAAIPAGSKFCPECGAKQAAGSFCGNCGTAVPAGTKFCPECGTKL</sequence>
<name>A0AC61N9S4_9FIRM</name>
<evidence type="ECO:0000313" key="1">
    <source>
        <dbReference type="EMBL" id="QUC68028.1"/>
    </source>
</evidence>
<organism evidence="1 2">
    <name type="scientific">Aristaeella hokkaidonensis</name>
    <dbReference type="NCBI Taxonomy" id="3046382"/>
    <lineage>
        <taxon>Bacteria</taxon>
        <taxon>Bacillati</taxon>
        <taxon>Bacillota</taxon>
        <taxon>Clostridia</taxon>
        <taxon>Eubacteriales</taxon>
        <taxon>Aristaeellaceae</taxon>
        <taxon>Aristaeella</taxon>
    </lineage>
</organism>
<dbReference type="EMBL" id="CP068393">
    <property type="protein sequence ID" value="QUC68028.1"/>
    <property type="molecule type" value="Genomic_DNA"/>
</dbReference>
<keyword evidence="2" id="KW-1185">Reference proteome</keyword>
<accession>A0AC61N9S4</accession>
<dbReference type="Proteomes" id="UP000682782">
    <property type="component" value="Chromosome"/>
</dbReference>
<proteinExistence type="predicted"/>
<evidence type="ECO:0000313" key="2">
    <source>
        <dbReference type="Proteomes" id="UP000682782"/>
    </source>
</evidence>